<reference evidence="5" key="2">
    <citation type="submission" date="2020-04" db="EMBL/GenBank/DDBJ databases">
        <authorList>
            <consortium name="NCBI Genome Project"/>
        </authorList>
    </citation>
    <scope>NUCLEOTIDE SEQUENCE</scope>
    <source>
        <strain evidence="5">CBS 342.82</strain>
    </source>
</reference>
<evidence type="ECO:0000256" key="3">
    <source>
        <dbReference type="SAM" id="SignalP"/>
    </source>
</evidence>
<dbReference type="PANTHER" id="PTHR40622">
    <property type="match status" value="1"/>
</dbReference>
<feature type="region of interest" description="Disordered" evidence="1">
    <location>
        <begin position="351"/>
        <end position="389"/>
    </location>
</feature>
<evidence type="ECO:0000256" key="1">
    <source>
        <dbReference type="SAM" id="MobiDB-lite"/>
    </source>
</evidence>
<dbReference type="AlphaFoldDB" id="A0A6J3LUQ3"/>
<dbReference type="PANTHER" id="PTHR40622:SF1">
    <property type="match status" value="1"/>
</dbReference>
<keyword evidence="3" id="KW-0732">Signal</keyword>
<name>A0A6J3LUQ3_9PEZI</name>
<feature type="transmembrane region" description="Helical" evidence="2">
    <location>
        <begin position="299"/>
        <end position="328"/>
    </location>
</feature>
<organism evidence="5">
    <name type="scientific">Dissoconium aciculare CBS 342.82</name>
    <dbReference type="NCBI Taxonomy" id="1314786"/>
    <lineage>
        <taxon>Eukaryota</taxon>
        <taxon>Fungi</taxon>
        <taxon>Dikarya</taxon>
        <taxon>Ascomycota</taxon>
        <taxon>Pezizomycotina</taxon>
        <taxon>Dothideomycetes</taxon>
        <taxon>Dothideomycetidae</taxon>
        <taxon>Mycosphaerellales</taxon>
        <taxon>Dissoconiaceae</taxon>
        <taxon>Dissoconium</taxon>
    </lineage>
</organism>
<gene>
    <name evidence="5" type="ORF">K489DRAFT_96335</name>
</gene>
<dbReference type="GeneID" id="54366881"/>
<protein>
    <submittedName>
        <fullName evidence="5">Uncharacterized protein</fullName>
    </submittedName>
</protein>
<proteinExistence type="predicted"/>
<dbReference type="RefSeq" id="XP_033455383.1">
    <property type="nucleotide sequence ID" value="XM_033609080.1"/>
</dbReference>
<sequence>MLGRTFGVVATAAVGASAILLPAGMDLENDPIFITGLDPKSQIVRMPCPSCVFSANAQNPASVHEESDDDDLIFSAQGGAVDAVFNVTISEDNELLINGDVCNFSRKARATGPKHVIQVPASVSAQAIVDGEAKTESLEVDGLDIMVGSDGVTSHLTYNIWSADRHPIHLDRLRISLLTLDDGEIMILDAHSEASAPTHLKVDLDFLAQRPPTHPTVAEKPCDIFCMMKSKFDHLRNSHLGKKLGCGTHKNRLGASQPITIGKVPGHLRPPFAQHRPHGPHHHHHHGRPSSLIAHSVRVALWVFACGMAAFVVGMLGAWTIVFVFLGLRKVFYGVPFSGRRAAVSLDEDAAEEGHGLLAEDDKAERFGEEAPPPVYEDAPAYEEKEEQK</sequence>
<reference evidence="5" key="3">
    <citation type="submission" date="2025-08" db="UniProtKB">
        <authorList>
            <consortium name="RefSeq"/>
        </authorList>
    </citation>
    <scope>IDENTIFICATION</scope>
    <source>
        <strain evidence="5">CBS 342.82</strain>
    </source>
</reference>
<feature type="region of interest" description="Disordered" evidence="1">
    <location>
        <begin position="266"/>
        <end position="289"/>
    </location>
</feature>
<feature type="compositionally biased region" description="Basic residues" evidence="1">
    <location>
        <begin position="275"/>
        <end position="288"/>
    </location>
</feature>
<keyword evidence="2" id="KW-0472">Membrane</keyword>
<feature type="compositionally biased region" description="Basic and acidic residues" evidence="1">
    <location>
        <begin position="352"/>
        <end position="369"/>
    </location>
</feature>
<evidence type="ECO:0000313" key="5">
    <source>
        <dbReference type="RefSeq" id="XP_033455383.1"/>
    </source>
</evidence>
<keyword evidence="2" id="KW-1133">Transmembrane helix</keyword>
<feature type="chain" id="PRO_5027032477" evidence="3">
    <location>
        <begin position="19"/>
        <end position="389"/>
    </location>
</feature>
<evidence type="ECO:0000313" key="4">
    <source>
        <dbReference type="Proteomes" id="UP000504637"/>
    </source>
</evidence>
<dbReference type="Proteomes" id="UP000504637">
    <property type="component" value="Unplaced"/>
</dbReference>
<keyword evidence="2" id="KW-0812">Transmembrane</keyword>
<keyword evidence="4" id="KW-1185">Reference proteome</keyword>
<feature type="signal peptide" evidence="3">
    <location>
        <begin position="1"/>
        <end position="18"/>
    </location>
</feature>
<accession>A0A6J3LUQ3</accession>
<evidence type="ECO:0000256" key="2">
    <source>
        <dbReference type="SAM" id="Phobius"/>
    </source>
</evidence>
<dbReference type="OrthoDB" id="5409353at2759"/>
<reference evidence="5" key="1">
    <citation type="submission" date="2020-01" db="EMBL/GenBank/DDBJ databases">
        <authorList>
            <consortium name="DOE Joint Genome Institute"/>
            <person name="Haridas S."/>
            <person name="Albert R."/>
            <person name="Binder M."/>
            <person name="Bloem J."/>
            <person name="Labutti K."/>
            <person name="Salamov A."/>
            <person name="Andreopoulos B."/>
            <person name="Baker S.E."/>
            <person name="Barry K."/>
            <person name="Bills G."/>
            <person name="Bluhm B.H."/>
            <person name="Cannon C."/>
            <person name="Castanera R."/>
            <person name="Culley D.E."/>
            <person name="Daum C."/>
            <person name="Ezra D."/>
            <person name="Gonzalez J.B."/>
            <person name="Henrissat B."/>
            <person name="Kuo A."/>
            <person name="Liang C."/>
            <person name="Lipzen A."/>
            <person name="Lutzoni F."/>
            <person name="Magnuson J."/>
            <person name="Mondo S."/>
            <person name="Nolan M."/>
            <person name="Ohm R."/>
            <person name="Pangilinan J."/>
            <person name="Park H.-J."/>
            <person name="Ramirez L."/>
            <person name="Alfaro M."/>
            <person name="Sun H."/>
            <person name="Tritt A."/>
            <person name="Yoshinaga Y."/>
            <person name="Zwiers L.-H."/>
            <person name="Turgeon B.G."/>
            <person name="Goodwin S.B."/>
            <person name="Spatafora J.W."/>
            <person name="Crous P.W."/>
            <person name="Grigoriev I.V."/>
        </authorList>
    </citation>
    <scope>NUCLEOTIDE SEQUENCE</scope>
    <source>
        <strain evidence="5">CBS 342.82</strain>
    </source>
</reference>